<name>A0A517P6M4_9PLAN</name>
<protein>
    <submittedName>
        <fullName evidence="2">Uncharacterized protein</fullName>
    </submittedName>
</protein>
<evidence type="ECO:0000313" key="3">
    <source>
        <dbReference type="Proteomes" id="UP000318741"/>
    </source>
</evidence>
<feature type="compositionally biased region" description="Basic and acidic residues" evidence="1">
    <location>
        <begin position="162"/>
        <end position="176"/>
    </location>
</feature>
<proteinExistence type="predicted"/>
<accession>A0A517P6M4</accession>
<reference evidence="2 3" key="1">
    <citation type="submission" date="2019-02" db="EMBL/GenBank/DDBJ databases">
        <title>Deep-cultivation of Planctomycetes and their phenomic and genomic characterization uncovers novel biology.</title>
        <authorList>
            <person name="Wiegand S."/>
            <person name="Jogler M."/>
            <person name="Boedeker C."/>
            <person name="Pinto D."/>
            <person name="Vollmers J."/>
            <person name="Rivas-Marin E."/>
            <person name="Kohn T."/>
            <person name="Peeters S.H."/>
            <person name="Heuer A."/>
            <person name="Rast P."/>
            <person name="Oberbeckmann S."/>
            <person name="Bunk B."/>
            <person name="Jeske O."/>
            <person name="Meyerdierks A."/>
            <person name="Storesund J.E."/>
            <person name="Kallscheuer N."/>
            <person name="Luecker S."/>
            <person name="Lage O.M."/>
            <person name="Pohl T."/>
            <person name="Merkel B.J."/>
            <person name="Hornburger P."/>
            <person name="Mueller R.-W."/>
            <person name="Bruemmer F."/>
            <person name="Labrenz M."/>
            <person name="Spormann A.M."/>
            <person name="Op den Camp H."/>
            <person name="Overmann J."/>
            <person name="Amann R."/>
            <person name="Jetten M.S.M."/>
            <person name="Mascher T."/>
            <person name="Medema M.H."/>
            <person name="Devos D.P."/>
            <person name="Kaster A.-K."/>
            <person name="Ovreas L."/>
            <person name="Rohde M."/>
            <person name="Galperin M.Y."/>
            <person name="Jogler C."/>
        </authorList>
    </citation>
    <scope>NUCLEOTIDE SEQUENCE [LARGE SCALE GENOMIC DNA]</scope>
    <source>
        <strain evidence="2 3">CA12</strain>
    </source>
</reference>
<dbReference type="Proteomes" id="UP000318741">
    <property type="component" value="Chromosome"/>
</dbReference>
<evidence type="ECO:0000313" key="2">
    <source>
        <dbReference type="EMBL" id="QDT15028.1"/>
    </source>
</evidence>
<evidence type="ECO:0000256" key="1">
    <source>
        <dbReference type="SAM" id="MobiDB-lite"/>
    </source>
</evidence>
<dbReference type="KEGG" id="acaf:CA12_11080"/>
<gene>
    <name evidence="2" type="ORF">CA12_11080</name>
</gene>
<dbReference type="EMBL" id="CP036265">
    <property type="protein sequence ID" value="QDT15028.1"/>
    <property type="molecule type" value="Genomic_DNA"/>
</dbReference>
<keyword evidence="3" id="KW-1185">Reference proteome</keyword>
<dbReference type="AlphaFoldDB" id="A0A517P6M4"/>
<sequence>MHSRFPRFAVAVRRRARTAPARRITATANLVLIALAGCGGTETDGGTGDVYADHEHEDRPLHYPESFPAAIAALRDRLPAIANGDARSAAEAADIAGWMPELAADSDATEAEWTPLAAGSRELAVLLPRVAVGEAEALERANATLDRLAAVVSEIGEEEFEVTPHEPHDHGDDHDR</sequence>
<organism evidence="2 3">
    <name type="scientific">Alienimonas californiensis</name>
    <dbReference type="NCBI Taxonomy" id="2527989"/>
    <lineage>
        <taxon>Bacteria</taxon>
        <taxon>Pseudomonadati</taxon>
        <taxon>Planctomycetota</taxon>
        <taxon>Planctomycetia</taxon>
        <taxon>Planctomycetales</taxon>
        <taxon>Planctomycetaceae</taxon>
        <taxon>Alienimonas</taxon>
    </lineage>
</organism>
<feature type="region of interest" description="Disordered" evidence="1">
    <location>
        <begin position="157"/>
        <end position="176"/>
    </location>
</feature>